<keyword evidence="6" id="KW-1185">Reference proteome</keyword>
<dbReference type="PANTHER" id="PTHR43884">
    <property type="entry name" value="ACYL-COA DEHYDROGENASE"/>
    <property type="match status" value="1"/>
</dbReference>
<dbReference type="AlphaFoldDB" id="A0A3A9ZGH6"/>
<evidence type="ECO:0000313" key="5">
    <source>
        <dbReference type="EMBL" id="RKN47652.1"/>
    </source>
</evidence>
<dbReference type="OrthoDB" id="5427839at2"/>
<protein>
    <submittedName>
        <fullName evidence="5">Acyl-CoA dehydrogenase</fullName>
    </submittedName>
</protein>
<dbReference type="InterPro" id="IPR046373">
    <property type="entry name" value="Acyl-CoA_Oxase/DH_mid-dom_sf"/>
</dbReference>
<dbReference type="EMBL" id="RBAK01000004">
    <property type="protein sequence ID" value="RKN47652.1"/>
    <property type="molecule type" value="Genomic_DNA"/>
</dbReference>
<dbReference type="RefSeq" id="WP_120728549.1">
    <property type="nucleotide sequence ID" value="NZ_RBAK01000004.1"/>
</dbReference>
<evidence type="ECO:0000256" key="2">
    <source>
        <dbReference type="ARBA" id="ARBA00022630"/>
    </source>
</evidence>
<dbReference type="GO" id="GO:0005886">
    <property type="term" value="C:plasma membrane"/>
    <property type="evidence" value="ECO:0007669"/>
    <property type="project" value="TreeGrafter"/>
</dbReference>
<keyword evidence="3" id="KW-0274">FAD</keyword>
<comment type="similarity">
    <text evidence="1">Belongs to the acyl-CoA dehydrogenase family.</text>
</comment>
<gene>
    <name evidence="5" type="ORF">D7223_12915</name>
</gene>
<dbReference type="InterPro" id="IPR009100">
    <property type="entry name" value="AcylCoA_DH/oxidase_NM_dom_sf"/>
</dbReference>
<evidence type="ECO:0000313" key="6">
    <source>
        <dbReference type="Proteomes" id="UP000281726"/>
    </source>
</evidence>
<dbReference type="Proteomes" id="UP000281726">
    <property type="component" value="Unassembled WGS sequence"/>
</dbReference>
<name>A0A3A9ZGH6_9ACTN</name>
<comment type="caution">
    <text evidence="5">The sequence shown here is derived from an EMBL/GenBank/DDBJ whole genome shotgun (WGS) entry which is preliminary data.</text>
</comment>
<dbReference type="PANTHER" id="PTHR43884:SF19">
    <property type="entry name" value="ACYL-COA DEHYDROGENASE FADE4-RELATED"/>
    <property type="match status" value="1"/>
</dbReference>
<dbReference type="Pfam" id="PF00441">
    <property type="entry name" value="Acyl-CoA_dh_1"/>
    <property type="match status" value="1"/>
</dbReference>
<feature type="domain" description="Acyl-CoA dehydrogenase/oxidase C-terminal" evidence="4">
    <location>
        <begin position="245"/>
        <end position="392"/>
    </location>
</feature>
<reference evidence="5 6" key="1">
    <citation type="journal article" date="2004" name="Syst. Appl. Microbiol.">
        <title>Cryptoendolithic actinomycetes from antarctic sandstone rock samples: Micromonospora endolithica sp. nov. and two isolates related to Micromonospora coerulea Jensen 1932.</title>
        <authorList>
            <person name="Hirsch P."/>
            <person name="Mevs U."/>
            <person name="Kroppenstedt R.M."/>
            <person name="Schumann P."/>
            <person name="Stackebrandt E."/>
        </authorList>
    </citation>
    <scope>NUCLEOTIDE SEQUENCE [LARGE SCALE GENOMIC DNA]</scope>
    <source>
        <strain evidence="5 6">JCM 12677</strain>
    </source>
</reference>
<sequence length="573" mass="63672">MANPLLLNPRTYDPTHLDDETRRLLRATVDFFEHRGKKALVDSYNDRAWYGDFLDFVAKEGLFATFLTPAAEGGGAPARRWDTARNAALSEILGFYGLGYWYTWQVTVLGLGPVWQSANPSARARAAQLLADGHVMAFGLSERGHGADIYATDMILTPDGADGFRANGGKYYIGNGNVAGLVSVFGRRADVPGPDGYVFFAADSRHPAYRLVKNVVNGQMYVSEFRLEDYPVRDEDVLHTGRAAFDAALNTVNVGKFNLCTASIGICEHAMYEAVTHAHRRVLYGKRVTDFPHVRRELTDAYARLVAMKLFSDRATDYFRSAGPDDRRYLLFNPMTKMKVTTEGERVIDLLWDVIAAKGFEADTYFDKAAKDIRGLPKLEGTVHVNLALILKFMPNYLFRPAGFAPVPTRQDPADDEFLFQQGPARGLGAIRFHDWRAAYDAYAEIPNVAVLREQADGLRDLLRTHAPDEEQQRDLDLMLTLGQLFALVVYGQLILEQAELTGLDRHLLDEIFAVLVGDFSAFATDLHGKAAATEAQAAWAVAHLRRPIPDPSRTAAVWAQVVALCGAYEMQP</sequence>
<evidence type="ECO:0000256" key="3">
    <source>
        <dbReference type="ARBA" id="ARBA00022827"/>
    </source>
</evidence>
<dbReference type="SUPFAM" id="SSF56645">
    <property type="entry name" value="Acyl-CoA dehydrogenase NM domain-like"/>
    <property type="match status" value="1"/>
</dbReference>
<dbReference type="InterPro" id="IPR009075">
    <property type="entry name" value="AcylCo_DH/oxidase_C"/>
</dbReference>
<evidence type="ECO:0000256" key="1">
    <source>
        <dbReference type="ARBA" id="ARBA00009347"/>
    </source>
</evidence>
<proteinExistence type="inferred from homology"/>
<dbReference type="Gene3D" id="1.20.140.10">
    <property type="entry name" value="Butyryl-CoA Dehydrogenase, subunit A, domain 3"/>
    <property type="match status" value="1"/>
</dbReference>
<dbReference type="GO" id="GO:0003995">
    <property type="term" value="F:acyl-CoA dehydrogenase activity"/>
    <property type="evidence" value="ECO:0007669"/>
    <property type="project" value="TreeGrafter"/>
</dbReference>
<dbReference type="InterPro" id="IPR036250">
    <property type="entry name" value="AcylCo_DH-like_C"/>
</dbReference>
<accession>A0A3A9ZGH6</accession>
<evidence type="ECO:0000259" key="4">
    <source>
        <dbReference type="Pfam" id="PF00441"/>
    </source>
</evidence>
<keyword evidence="2" id="KW-0285">Flavoprotein</keyword>
<dbReference type="Gene3D" id="2.40.110.10">
    <property type="entry name" value="Butyryl-CoA Dehydrogenase, subunit A, domain 2"/>
    <property type="match status" value="1"/>
</dbReference>
<organism evidence="5 6">
    <name type="scientific">Micromonospora endolithica</name>
    <dbReference type="NCBI Taxonomy" id="230091"/>
    <lineage>
        <taxon>Bacteria</taxon>
        <taxon>Bacillati</taxon>
        <taxon>Actinomycetota</taxon>
        <taxon>Actinomycetes</taxon>
        <taxon>Micromonosporales</taxon>
        <taxon>Micromonosporaceae</taxon>
        <taxon>Micromonospora</taxon>
    </lineage>
</organism>
<dbReference type="SUPFAM" id="SSF47203">
    <property type="entry name" value="Acyl-CoA dehydrogenase C-terminal domain-like"/>
    <property type="match status" value="1"/>
</dbReference>